<dbReference type="AlphaFoldDB" id="A0A381RCH8"/>
<accession>A0A381RCH8</accession>
<feature type="non-terminal residue" evidence="1">
    <location>
        <position position="1"/>
    </location>
</feature>
<gene>
    <name evidence="1" type="ORF">METZ01_LOCUS42306</name>
</gene>
<name>A0A381RCH8_9ZZZZ</name>
<dbReference type="EMBL" id="UINC01001816">
    <property type="protein sequence ID" value="SUZ89452.1"/>
    <property type="molecule type" value="Genomic_DNA"/>
</dbReference>
<reference evidence="1" key="1">
    <citation type="submission" date="2018-05" db="EMBL/GenBank/DDBJ databases">
        <authorList>
            <person name="Lanie J.A."/>
            <person name="Ng W.-L."/>
            <person name="Kazmierczak K.M."/>
            <person name="Andrzejewski T.M."/>
            <person name="Davidsen T.M."/>
            <person name="Wayne K.J."/>
            <person name="Tettelin H."/>
            <person name="Glass J.I."/>
            <person name="Rusch D."/>
            <person name="Podicherti R."/>
            <person name="Tsui H.-C.T."/>
            <person name="Winkler M.E."/>
        </authorList>
    </citation>
    <scope>NUCLEOTIDE SEQUENCE</scope>
</reference>
<organism evidence="1">
    <name type="scientific">marine metagenome</name>
    <dbReference type="NCBI Taxonomy" id="408172"/>
    <lineage>
        <taxon>unclassified sequences</taxon>
        <taxon>metagenomes</taxon>
        <taxon>ecological metagenomes</taxon>
    </lineage>
</organism>
<protein>
    <submittedName>
        <fullName evidence="1">Uncharacterized protein</fullName>
    </submittedName>
</protein>
<proteinExistence type="predicted"/>
<evidence type="ECO:0000313" key="1">
    <source>
        <dbReference type="EMBL" id="SUZ89452.1"/>
    </source>
</evidence>
<sequence length="25" mass="2592">VVALARGVEDDLTSAAGEERAVESF</sequence>